<evidence type="ECO:0000313" key="2">
    <source>
        <dbReference type="Proteomes" id="UP000297245"/>
    </source>
</evidence>
<keyword evidence="2" id="KW-1185">Reference proteome</keyword>
<dbReference type="Proteomes" id="UP000297245">
    <property type="component" value="Unassembled WGS sequence"/>
</dbReference>
<protein>
    <submittedName>
        <fullName evidence="1">Uncharacterized protein</fullName>
    </submittedName>
</protein>
<organism evidence="1 2">
    <name type="scientific">Dendrothele bispora (strain CBS 962.96)</name>
    <dbReference type="NCBI Taxonomy" id="1314807"/>
    <lineage>
        <taxon>Eukaryota</taxon>
        <taxon>Fungi</taxon>
        <taxon>Dikarya</taxon>
        <taxon>Basidiomycota</taxon>
        <taxon>Agaricomycotina</taxon>
        <taxon>Agaricomycetes</taxon>
        <taxon>Agaricomycetidae</taxon>
        <taxon>Agaricales</taxon>
        <taxon>Agaricales incertae sedis</taxon>
        <taxon>Dendrothele</taxon>
    </lineage>
</organism>
<sequence>MEQRILARSNVPGFFLMKDAQRSAPEKRRKVKGVMQECWALHMVNAKILEKLSERVKKKTLENDVNKKPTLFGCDARIRGTGNACSSFDKILKMVWKRNPGIFSHKLEKRTSTVVYEWEERSRQGIKVSFSHHDRINRHTSLNILQKQVTSNSFISQKTESSKLPQLPSTPTNLETLCLTTHGAVLTVLFGVEATRHGNVLGEDNAKGRYRSGNRSRGRIVVQAMWRKSGMGYSVTTRRRRV</sequence>
<gene>
    <name evidence="1" type="ORF">K435DRAFT_884923</name>
</gene>
<evidence type="ECO:0000313" key="1">
    <source>
        <dbReference type="EMBL" id="THU98350.1"/>
    </source>
</evidence>
<name>A0A4S8M849_DENBC</name>
<dbReference type="AlphaFoldDB" id="A0A4S8M849"/>
<dbReference type="EMBL" id="ML179138">
    <property type="protein sequence ID" value="THU98350.1"/>
    <property type="molecule type" value="Genomic_DNA"/>
</dbReference>
<proteinExistence type="predicted"/>
<accession>A0A4S8M849</accession>
<reference evidence="1 2" key="1">
    <citation type="journal article" date="2019" name="Nat. Ecol. Evol.">
        <title>Megaphylogeny resolves global patterns of mushroom evolution.</title>
        <authorList>
            <person name="Varga T."/>
            <person name="Krizsan K."/>
            <person name="Foldi C."/>
            <person name="Dima B."/>
            <person name="Sanchez-Garcia M."/>
            <person name="Sanchez-Ramirez S."/>
            <person name="Szollosi G.J."/>
            <person name="Szarkandi J.G."/>
            <person name="Papp V."/>
            <person name="Albert L."/>
            <person name="Andreopoulos W."/>
            <person name="Angelini C."/>
            <person name="Antonin V."/>
            <person name="Barry K.W."/>
            <person name="Bougher N.L."/>
            <person name="Buchanan P."/>
            <person name="Buyck B."/>
            <person name="Bense V."/>
            <person name="Catcheside P."/>
            <person name="Chovatia M."/>
            <person name="Cooper J."/>
            <person name="Damon W."/>
            <person name="Desjardin D."/>
            <person name="Finy P."/>
            <person name="Geml J."/>
            <person name="Haridas S."/>
            <person name="Hughes K."/>
            <person name="Justo A."/>
            <person name="Karasinski D."/>
            <person name="Kautmanova I."/>
            <person name="Kiss B."/>
            <person name="Kocsube S."/>
            <person name="Kotiranta H."/>
            <person name="LaButti K.M."/>
            <person name="Lechner B.E."/>
            <person name="Liimatainen K."/>
            <person name="Lipzen A."/>
            <person name="Lukacs Z."/>
            <person name="Mihaltcheva S."/>
            <person name="Morgado L.N."/>
            <person name="Niskanen T."/>
            <person name="Noordeloos M.E."/>
            <person name="Ohm R.A."/>
            <person name="Ortiz-Santana B."/>
            <person name="Ovrebo C."/>
            <person name="Racz N."/>
            <person name="Riley R."/>
            <person name="Savchenko A."/>
            <person name="Shiryaev A."/>
            <person name="Soop K."/>
            <person name="Spirin V."/>
            <person name="Szebenyi C."/>
            <person name="Tomsovsky M."/>
            <person name="Tulloss R.E."/>
            <person name="Uehling J."/>
            <person name="Grigoriev I.V."/>
            <person name="Vagvolgyi C."/>
            <person name="Papp T."/>
            <person name="Martin F.M."/>
            <person name="Miettinen O."/>
            <person name="Hibbett D.S."/>
            <person name="Nagy L.G."/>
        </authorList>
    </citation>
    <scope>NUCLEOTIDE SEQUENCE [LARGE SCALE GENOMIC DNA]</scope>
    <source>
        <strain evidence="1 2">CBS 962.96</strain>
    </source>
</reference>